<gene>
    <name evidence="1" type="ORF">OFLC_LOCUS8165</name>
</gene>
<reference evidence="1 2" key="2">
    <citation type="submission" date="2018-11" db="EMBL/GenBank/DDBJ databases">
        <authorList>
            <consortium name="Pathogen Informatics"/>
        </authorList>
    </citation>
    <scope>NUCLEOTIDE SEQUENCE [LARGE SCALE GENOMIC DNA]</scope>
</reference>
<keyword evidence="2" id="KW-1185">Reference proteome</keyword>
<protein>
    <submittedName>
        <fullName evidence="1 3">Uncharacterized protein</fullName>
    </submittedName>
</protein>
<dbReference type="EMBL" id="UZAJ01009014">
    <property type="protein sequence ID" value="VDO54333.1"/>
    <property type="molecule type" value="Genomic_DNA"/>
</dbReference>
<evidence type="ECO:0000313" key="3">
    <source>
        <dbReference type="WBParaSite" id="OFLC_0000816301-mRNA-1"/>
    </source>
</evidence>
<evidence type="ECO:0000313" key="1">
    <source>
        <dbReference type="EMBL" id="VDO54333.1"/>
    </source>
</evidence>
<dbReference type="Proteomes" id="UP000267606">
    <property type="component" value="Unassembled WGS sequence"/>
</dbReference>
<accession>A0A183HL02</accession>
<dbReference type="STRING" id="387005.A0A183HL02"/>
<proteinExistence type="predicted"/>
<dbReference type="WBParaSite" id="OFLC_0000816301-mRNA-1">
    <property type="protein sequence ID" value="OFLC_0000816301-mRNA-1"/>
    <property type="gene ID" value="OFLC_0000816301"/>
</dbReference>
<organism evidence="3">
    <name type="scientific">Onchocerca flexuosa</name>
    <dbReference type="NCBI Taxonomy" id="387005"/>
    <lineage>
        <taxon>Eukaryota</taxon>
        <taxon>Metazoa</taxon>
        <taxon>Ecdysozoa</taxon>
        <taxon>Nematoda</taxon>
        <taxon>Chromadorea</taxon>
        <taxon>Rhabditida</taxon>
        <taxon>Spirurina</taxon>
        <taxon>Spiruromorpha</taxon>
        <taxon>Filarioidea</taxon>
        <taxon>Onchocercidae</taxon>
        <taxon>Onchocerca</taxon>
    </lineage>
</organism>
<evidence type="ECO:0000313" key="2">
    <source>
        <dbReference type="Proteomes" id="UP000267606"/>
    </source>
</evidence>
<dbReference type="AlphaFoldDB" id="A0A183HL02"/>
<sequence length="90" mass="10207">MFQIKVLLRLLTKSDHCFEDNFTDHPVVVSYLRRKLAPETAAVHSGEFIALLEADQLALQNLESNTEVTSAKISTQSTIEEFKVNEEKNN</sequence>
<reference evidence="3" key="1">
    <citation type="submission" date="2016-06" db="UniProtKB">
        <authorList>
            <consortium name="WormBaseParasite"/>
        </authorList>
    </citation>
    <scope>IDENTIFICATION</scope>
</reference>
<name>A0A183HL02_9BILA</name>